<dbReference type="KEGG" id="eaj:Q3M24_05660"/>
<proteinExistence type="predicted"/>
<name>A0AAU8LZ67_9BACT</name>
<protein>
    <submittedName>
        <fullName evidence="1">Uncharacterized protein</fullName>
    </submittedName>
</protein>
<evidence type="ECO:0000313" key="1">
    <source>
        <dbReference type="EMBL" id="XCN74235.1"/>
    </source>
</evidence>
<dbReference type="AlphaFoldDB" id="A0AAU8LZ67"/>
<reference evidence="1" key="1">
    <citation type="journal article" date="2024" name="Syst. Appl. Microbiol.">
        <title>First single-strain enrichments of Electrothrix cable bacteria, description of E. aestuarii sp. nov. and E. rattekaaiensis sp. nov., and proposal of a cable bacteria taxonomy following the rules of the SeqCode.</title>
        <authorList>
            <person name="Plum-Jensen L.E."/>
            <person name="Schramm A."/>
            <person name="Marshall I.P.G."/>
        </authorList>
    </citation>
    <scope>NUCLEOTIDE SEQUENCE</scope>
    <source>
        <strain evidence="1">Rat1</strain>
    </source>
</reference>
<sequence>MQENSEKKMEIALEKAAKMICDLKSGLCPMREKRFSGCPWACTENTRPWQCWVAYLRDSTT</sequence>
<organism evidence="1">
    <name type="scientific">Candidatus Electrothrix aestuarii</name>
    <dbReference type="NCBI Taxonomy" id="3062594"/>
    <lineage>
        <taxon>Bacteria</taxon>
        <taxon>Pseudomonadati</taxon>
        <taxon>Thermodesulfobacteriota</taxon>
        <taxon>Desulfobulbia</taxon>
        <taxon>Desulfobulbales</taxon>
        <taxon>Desulfobulbaceae</taxon>
        <taxon>Candidatus Electrothrix</taxon>
    </lineage>
</organism>
<accession>A0AAU8LZ67</accession>
<reference evidence="1" key="2">
    <citation type="submission" date="2024-06" db="EMBL/GenBank/DDBJ databases">
        <authorList>
            <person name="Plum-Jensen L.E."/>
            <person name="Schramm A."/>
            <person name="Marshall I.P.G."/>
        </authorList>
    </citation>
    <scope>NUCLEOTIDE SEQUENCE</scope>
    <source>
        <strain evidence="1">Rat1</strain>
    </source>
</reference>
<dbReference type="EMBL" id="CP159373">
    <property type="protein sequence ID" value="XCN74235.1"/>
    <property type="molecule type" value="Genomic_DNA"/>
</dbReference>
<gene>
    <name evidence="1" type="ORF">Q3M24_05660</name>
</gene>